<dbReference type="PANTHER" id="PTHR30126">
    <property type="entry name" value="HTH-TYPE TRANSCRIPTIONAL REGULATOR"/>
    <property type="match status" value="1"/>
</dbReference>
<dbReference type="GO" id="GO:0000976">
    <property type="term" value="F:transcription cis-regulatory region binding"/>
    <property type="evidence" value="ECO:0007669"/>
    <property type="project" value="TreeGrafter"/>
</dbReference>
<dbReference type="Gene3D" id="3.40.190.290">
    <property type="match status" value="1"/>
</dbReference>
<gene>
    <name evidence="6" type="ORF">BJF92_00540</name>
</gene>
<dbReference type="InterPro" id="IPR005119">
    <property type="entry name" value="LysR_subst-bd"/>
</dbReference>
<evidence type="ECO:0000259" key="5">
    <source>
        <dbReference type="PROSITE" id="PS50931"/>
    </source>
</evidence>
<evidence type="ECO:0000256" key="3">
    <source>
        <dbReference type="ARBA" id="ARBA00023125"/>
    </source>
</evidence>
<dbReference type="InterPro" id="IPR036388">
    <property type="entry name" value="WH-like_DNA-bd_sf"/>
</dbReference>
<dbReference type="PROSITE" id="PS50931">
    <property type="entry name" value="HTH_LYSR"/>
    <property type="match status" value="1"/>
</dbReference>
<keyword evidence="2" id="KW-0805">Transcription regulation</keyword>
<evidence type="ECO:0000256" key="1">
    <source>
        <dbReference type="ARBA" id="ARBA00009437"/>
    </source>
</evidence>
<keyword evidence="4" id="KW-0804">Transcription</keyword>
<dbReference type="InterPro" id="IPR036390">
    <property type="entry name" value="WH_DNA-bd_sf"/>
</dbReference>
<organism evidence="6 7">
    <name type="scientific">Xaviernesmea rhizosphaerae</name>
    <dbReference type="NCBI Taxonomy" id="1672749"/>
    <lineage>
        <taxon>Bacteria</taxon>
        <taxon>Pseudomonadati</taxon>
        <taxon>Pseudomonadota</taxon>
        <taxon>Alphaproteobacteria</taxon>
        <taxon>Hyphomicrobiales</taxon>
        <taxon>Rhizobiaceae</taxon>
        <taxon>Rhizobium/Agrobacterium group</taxon>
        <taxon>Xaviernesmea</taxon>
    </lineage>
</organism>
<dbReference type="InterPro" id="IPR000847">
    <property type="entry name" value="LysR_HTH_N"/>
</dbReference>
<dbReference type="Pfam" id="PF00126">
    <property type="entry name" value="HTH_1"/>
    <property type="match status" value="1"/>
</dbReference>
<dbReference type="EMBL" id="MKIO01000040">
    <property type="protein sequence ID" value="OLP53292.1"/>
    <property type="molecule type" value="Genomic_DNA"/>
</dbReference>
<dbReference type="SUPFAM" id="SSF53850">
    <property type="entry name" value="Periplasmic binding protein-like II"/>
    <property type="match status" value="1"/>
</dbReference>
<dbReference type="Proteomes" id="UP000186143">
    <property type="component" value="Unassembled WGS sequence"/>
</dbReference>
<dbReference type="OrthoDB" id="196624at2"/>
<protein>
    <recommendedName>
        <fullName evidence="5">HTH lysR-type domain-containing protein</fullName>
    </recommendedName>
</protein>
<dbReference type="PANTHER" id="PTHR30126:SF94">
    <property type="entry name" value="LYSR FAMILY TRANSCRIPTIONAL REGULATOR"/>
    <property type="match status" value="1"/>
</dbReference>
<dbReference type="SUPFAM" id="SSF46785">
    <property type="entry name" value="Winged helix' DNA-binding domain"/>
    <property type="match status" value="1"/>
</dbReference>
<proteinExistence type="inferred from homology"/>
<dbReference type="RefSeq" id="WP_075636521.1">
    <property type="nucleotide sequence ID" value="NZ_MKIO01000040.1"/>
</dbReference>
<evidence type="ECO:0000313" key="7">
    <source>
        <dbReference type="Proteomes" id="UP000186143"/>
    </source>
</evidence>
<reference evidence="6 7" key="1">
    <citation type="submission" date="2016-09" db="EMBL/GenBank/DDBJ databases">
        <title>Rhizobium sp. nov., a novel species isolated from the rice rhizosphere.</title>
        <authorList>
            <person name="Zhao J."/>
            <person name="Zhang X."/>
        </authorList>
    </citation>
    <scope>NUCLEOTIDE SEQUENCE [LARGE SCALE GENOMIC DNA]</scope>
    <source>
        <strain evidence="6 7">MH17</strain>
    </source>
</reference>
<dbReference type="CDD" id="cd05466">
    <property type="entry name" value="PBP2_LTTR_substrate"/>
    <property type="match status" value="1"/>
</dbReference>
<dbReference type="PRINTS" id="PR00039">
    <property type="entry name" value="HTHLYSR"/>
</dbReference>
<dbReference type="Pfam" id="PF03466">
    <property type="entry name" value="LysR_substrate"/>
    <property type="match status" value="1"/>
</dbReference>
<sequence length="290" mass="31899">MRSKLSYAQLRAFNAVAKEGSFSSAARRLGLSQPAITAQVKALEQSYGVLLFERRGDGARMTPLAKSLFQETQELHVIEAVAADILGASSALKTGELNIMCGAPNPAMALISEFRRRYPGVRVTANFGNWHRVTTALYEQQCDAIILTGVPDDDSLTRIPYMEQRAVALVPAGHPLAKRGKPLSLHELADQPLIFRNDQSLTQSALNMAIRKSGVNLEPALSLGEREAVYEAVHQGLGIGFMFELAVSRAESNVVRLPIMELNDVYVEHVACLTRNMRRREVRALMALVE</sequence>
<accession>A0A1Q9AEB2</accession>
<evidence type="ECO:0000256" key="4">
    <source>
        <dbReference type="ARBA" id="ARBA00023163"/>
    </source>
</evidence>
<name>A0A1Q9AEB2_9HYPH</name>
<dbReference type="GO" id="GO:0003700">
    <property type="term" value="F:DNA-binding transcription factor activity"/>
    <property type="evidence" value="ECO:0007669"/>
    <property type="project" value="InterPro"/>
</dbReference>
<dbReference type="AlphaFoldDB" id="A0A1Q9AEB2"/>
<comment type="caution">
    <text evidence="6">The sequence shown here is derived from an EMBL/GenBank/DDBJ whole genome shotgun (WGS) entry which is preliminary data.</text>
</comment>
<dbReference type="Gene3D" id="1.10.10.10">
    <property type="entry name" value="Winged helix-like DNA-binding domain superfamily/Winged helix DNA-binding domain"/>
    <property type="match status" value="1"/>
</dbReference>
<keyword evidence="3" id="KW-0238">DNA-binding</keyword>
<evidence type="ECO:0000256" key="2">
    <source>
        <dbReference type="ARBA" id="ARBA00023015"/>
    </source>
</evidence>
<evidence type="ECO:0000313" key="6">
    <source>
        <dbReference type="EMBL" id="OLP53292.1"/>
    </source>
</evidence>
<feature type="domain" description="HTH lysR-type" evidence="5">
    <location>
        <begin position="5"/>
        <end position="62"/>
    </location>
</feature>
<comment type="similarity">
    <text evidence="1">Belongs to the LysR transcriptional regulatory family.</text>
</comment>
<dbReference type="STRING" id="1672749.BJF92_00540"/>